<keyword evidence="1" id="KW-0175">Coiled coil</keyword>
<evidence type="ECO:0000313" key="3">
    <source>
        <dbReference type="Proteomes" id="UP000886595"/>
    </source>
</evidence>
<evidence type="ECO:0008006" key="4">
    <source>
        <dbReference type="Google" id="ProtNLM"/>
    </source>
</evidence>
<dbReference type="AlphaFoldDB" id="A0A8X8AXY8"/>
<organism evidence="2 3">
    <name type="scientific">Brassica carinata</name>
    <name type="common">Ethiopian mustard</name>
    <name type="synonym">Abyssinian cabbage</name>
    <dbReference type="NCBI Taxonomy" id="52824"/>
    <lineage>
        <taxon>Eukaryota</taxon>
        <taxon>Viridiplantae</taxon>
        <taxon>Streptophyta</taxon>
        <taxon>Embryophyta</taxon>
        <taxon>Tracheophyta</taxon>
        <taxon>Spermatophyta</taxon>
        <taxon>Magnoliopsida</taxon>
        <taxon>eudicotyledons</taxon>
        <taxon>Gunneridae</taxon>
        <taxon>Pentapetalae</taxon>
        <taxon>rosids</taxon>
        <taxon>malvids</taxon>
        <taxon>Brassicales</taxon>
        <taxon>Brassicaceae</taxon>
        <taxon>Brassiceae</taxon>
        <taxon>Brassica</taxon>
    </lineage>
</organism>
<evidence type="ECO:0000313" key="2">
    <source>
        <dbReference type="EMBL" id="KAG2314007.1"/>
    </source>
</evidence>
<gene>
    <name evidence="2" type="ORF">Bca52824_017129</name>
</gene>
<evidence type="ECO:0000256" key="1">
    <source>
        <dbReference type="SAM" id="Coils"/>
    </source>
</evidence>
<dbReference type="OrthoDB" id="10044893at2759"/>
<name>A0A8X8AXY8_BRACI</name>
<keyword evidence="3" id="KW-1185">Reference proteome</keyword>
<comment type="caution">
    <text evidence="2">The sequence shown here is derived from an EMBL/GenBank/DDBJ whole genome shotgun (WGS) entry which is preliminary data.</text>
</comment>
<feature type="coiled-coil region" evidence="1">
    <location>
        <begin position="62"/>
        <end position="107"/>
    </location>
</feature>
<reference evidence="2 3" key="1">
    <citation type="submission" date="2020-02" db="EMBL/GenBank/DDBJ databases">
        <authorList>
            <person name="Ma Q."/>
            <person name="Huang Y."/>
            <person name="Song X."/>
            <person name="Pei D."/>
        </authorList>
    </citation>
    <scope>NUCLEOTIDE SEQUENCE [LARGE SCALE GENOMIC DNA]</scope>
    <source>
        <strain evidence="2">Sxm20200214</strain>
        <tissue evidence="2">Leaf</tissue>
    </source>
</reference>
<dbReference type="EMBL" id="JAAMPC010000004">
    <property type="protein sequence ID" value="KAG2314007.1"/>
    <property type="molecule type" value="Genomic_DNA"/>
</dbReference>
<protein>
    <recommendedName>
        <fullName evidence="4">F-box domain-containing protein</fullName>
    </recommendedName>
</protein>
<sequence length="341" mass="38589">MLRRNQRDYGRVQELEKQRSSVKSLRDAHIEAKSERVKLKVSTAKNTSTRGVRVSSESKPRLIQLKEDLRKENELIASFSSEKAKALDEALEAQKMAEENFEIENNKAVEAGVNVFHRKEEELEIVKNQHASDSAILFLLAMLDSTRENETISNKEFRERSVYDNWLGSLFGFIEGFDGDGSCPGAFISPASEDEVLSRVRSSDGGESANVHLAFGFCRYHLGVKDFLSVSIVCKSLHMTVCKDSLLWKHIHTSQPLSEKMNDESLLLLAERAHGVECNPQVVKLGVPGCKRISIDGLVSILRDLKYARSFEAEVKERDKIIEKFNAAIERYCKRRVKHAC</sequence>
<dbReference type="Proteomes" id="UP000886595">
    <property type="component" value="Unassembled WGS sequence"/>
</dbReference>
<accession>A0A8X8AXY8</accession>
<proteinExistence type="predicted"/>